<gene>
    <name evidence="2" type="primary">CSON003699</name>
</gene>
<dbReference type="Gene3D" id="3.80.10.10">
    <property type="entry name" value="Ribonuclease Inhibitor"/>
    <property type="match status" value="2"/>
</dbReference>
<feature type="compositionally biased region" description="Basic residues" evidence="1">
    <location>
        <begin position="191"/>
        <end position="202"/>
    </location>
</feature>
<dbReference type="GO" id="GO:0031146">
    <property type="term" value="P:SCF-dependent proteasomal ubiquitin-dependent protein catabolic process"/>
    <property type="evidence" value="ECO:0007669"/>
    <property type="project" value="TreeGrafter"/>
</dbReference>
<dbReference type="GO" id="GO:0019005">
    <property type="term" value="C:SCF ubiquitin ligase complex"/>
    <property type="evidence" value="ECO:0007669"/>
    <property type="project" value="TreeGrafter"/>
</dbReference>
<dbReference type="SUPFAM" id="SSF52047">
    <property type="entry name" value="RNI-like"/>
    <property type="match status" value="1"/>
</dbReference>
<dbReference type="OMA" id="WHEAASQ"/>
<evidence type="ECO:0000313" key="2">
    <source>
        <dbReference type="EMBL" id="SSX17844.1"/>
    </source>
</evidence>
<dbReference type="InterPro" id="IPR001611">
    <property type="entry name" value="Leu-rich_rpt"/>
</dbReference>
<name>A0A336LID3_CULSO</name>
<proteinExistence type="predicted"/>
<dbReference type="EMBL" id="UFQT01000016">
    <property type="protein sequence ID" value="SSX17844.1"/>
    <property type="molecule type" value="Genomic_DNA"/>
</dbReference>
<feature type="region of interest" description="Disordered" evidence="1">
    <location>
        <begin position="114"/>
        <end position="149"/>
    </location>
</feature>
<evidence type="ECO:0000256" key="1">
    <source>
        <dbReference type="SAM" id="MobiDB-lite"/>
    </source>
</evidence>
<organism evidence="2">
    <name type="scientific">Culicoides sonorensis</name>
    <name type="common">Biting midge</name>
    <dbReference type="NCBI Taxonomy" id="179676"/>
    <lineage>
        <taxon>Eukaryota</taxon>
        <taxon>Metazoa</taxon>
        <taxon>Ecdysozoa</taxon>
        <taxon>Arthropoda</taxon>
        <taxon>Hexapoda</taxon>
        <taxon>Insecta</taxon>
        <taxon>Pterygota</taxon>
        <taxon>Neoptera</taxon>
        <taxon>Endopterygota</taxon>
        <taxon>Diptera</taxon>
        <taxon>Nematocera</taxon>
        <taxon>Chironomoidea</taxon>
        <taxon>Ceratopogonidae</taxon>
        <taxon>Ceratopogoninae</taxon>
        <taxon>Culicoides</taxon>
        <taxon>Monoculicoides</taxon>
    </lineage>
</organism>
<feature type="region of interest" description="Disordered" evidence="1">
    <location>
        <begin position="74"/>
        <end position="101"/>
    </location>
</feature>
<dbReference type="VEuPathDB" id="VectorBase:CSON003699"/>
<dbReference type="AlphaFoldDB" id="A0A336LID3"/>
<feature type="compositionally biased region" description="Basic and acidic residues" evidence="1">
    <location>
        <begin position="212"/>
        <end position="223"/>
    </location>
</feature>
<feature type="region of interest" description="Disordered" evidence="1">
    <location>
        <begin position="172"/>
        <end position="232"/>
    </location>
</feature>
<dbReference type="InterPro" id="IPR032675">
    <property type="entry name" value="LRR_dom_sf"/>
</dbReference>
<sequence>MAEKVLEASCSTTSEVPLNKIELNDIPRSTVQGSNNEDFYDQSLVDIEEELKKLDGGSDVHVVKAVQDELNDQYSKSKNNDSMEDSLQTNLTANSNPHVTVSPSVDPASIKSLANGSLPKTGKPMMLTLDKNSKRKITKARGRPKQKAFVGMYQSQLKDNNLGIKLCIKKSDLSGSKKKPNSSSAQGGKSKQPRKRSRKSKQHQNSDSDISDYEKRPKKDNKNKSNNNTENENEIKQAQSLFAERLPQHILHKVIAISPSLWRVVDLSNWPPRDRQRTELNLKWLIENRLLCSTDLNLSNWKIKNVDCVFEKLLEAAPNLEGIALAGWKELTSDQLLYLVEEFKKLSRLDLSSINSETNIGKTAVGAASICTATQKMGDRLTHLYLANNRLANLPQIISTLSTHCPNLELLDLSNVTTIAASHGILHVEKFQHGCQKLKVLRITNSHITLSPATVQEQMESPGFPDLEELSIASLADESRIFNDDCLQRILKSSTKLKLLDVRGCARLTHDSLIRLPTWDLKHLFLSGCSVTRDTSSGLELVASKYAHSLTELDLAWANATDPLDNALKALAEKGDESPLSHLNLCGSSVSVDAVKEILINCPALSSINLSSCRGLPRGVKRPLQGVTEIAELRENLGAPLKYAKPKIDVSVKPATE</sequence>
<feature type="compositionally biased region" description="Polar residues" evidence="1">
    <location>
        <begin position="85"/>
        <end position="101"/>
    </location>
</feature>
<accession>A0A336LID3</accession>
<reference evidence="2" key="1">
    <citation type="submission" date="2018-07" db="EMBL/GenBank/DDBJ databases">
        <authorList>
            <person name="Quirk P.G."/>
            <person name="Krulwich T.A."/>
        </authorList>
    </citation>
    <scope>NUCLEOTIDE SEQUENCE</scope>
</reference>
<protein>
    <submittedName>
        <fullName evidence="2">CSON003699 protein</fullName>
    </submittedName>
</protein>
<feature type="compositionally biased region" description="Basic residues" evidence="1">
    <location>
        <begin position="133"/>
        <end position="146"/>
    </location>
</feature>
<dbReference type="PANTHER" id="PTHR13318">
    <property type="entry name" value="PARTNER OF PAIRED, ISOFORM B-RELATED"/>
    <property type="match status" value="1"/>
</dbReference>
<dbReference type="PROSITE" id="PS51450">
    <property type="entry name" value="LRR"/>
    <property type="match status" value="1"/>
</dbReference>